<dbReference type="Proteomes" id="UP000323454">
    <property type="component" value="Unassembled WGS sequence"/>
</dbReference>
<organism evidence="2 3">
    <name type="scientific">Solihabitans fulvus</name>
    <dbReference type="NCBI Taxonomy" id="1892852"/>
    <lineage>
        <taxon>Bacteria</taxon>
        <taxon>Bacillati</taxon>
        <taxon>Actinomycetota</taxon>
        <taxon>Actinomycetes</taxon>
        <taxon>Pseudonocardiales</taxon>
        <taxon>Pseudonocardiaceae</taxon>
        <taxon>Solihabitans</taxon>
    </lineage>
</organism>
<accession>A0A5B2XHM3</accession>
<keyword evidence="1" id="KW-0472">Membrane</keyword>
<keyword evidence="1" id="KW-1133">Transmembrane helix</keyword>
<name>A0A5B2XHM3_9PSEU</name>
<protein>
    <submittedName>
        <fullName evidence="2">Uncharacterized protein</fullName>
    </submittedName>
</protein>
<comment type="caution">
    <text evidence="2">The sequence shown here is derived from an EMBL/GenBank/DDBJ whole genome shotgun (WGS) entry which is preliminary data.</text>
</comment>
<feature type="transmembrane region" description="Helical" evidence="1">
    <location>
        <begin position="234"/>
        <end position="252"/>
    </location>
</feature>
<feature type="transmembrane region" description="Helical" evidence="1">
    <location>
        <begin position="205"/>
        <end position="228"/>
    </location>
</feature>
<reference evidence="2 3" key="1">
    <citation type="submission" date="2019-09" db="EMBL/GenBank/DDBJ databases">
        <title>Goodfellowia gen. nov., a new genus of the Pseudonocardineae related to Actinoalloteichus, containing Goodfellowia coeruleoviolacea gen. nov., comb. nov. gen. nov., comb. nov.</title>
        <authorList>
            <person name="Labeda D."/>
        </authorList>
    </citation>
    <scope>NUCLEOTIDE SEQUENCE [LARGE SCALE GENOMIC DNA]</scope>
    <source>
        <strain evidence="2 3">AN110305</strain>
    </source>
</reference>
<dbReference type="EMBL" id="VUOB01000021">
    <property type="protein sequence ID" value="KAA2262674.1"/>
    <property type="molecule type" value="Genomic_DNA"/>
</dbReference>
<feature type="transmembrane region" description="Helical" evidence="1">
    <location>
        <begin position="64"/>
        <end position="83"/>
    </location>
</feature>
<sequence>MEPALSSVLVTLAGCVALVALSLFYLRRWRIERPPIGVVNLRDIVIMSVVLVLIPPLYLRLPSFGVIAVLALVFTVVLSTVLRPVLGQKASWLVALALVGVEIAHRSLALNDVLVLLVLIGAANLWVQSGMRARDVAVFAAGLTVYDALATLVFPTMVDFFGKLATLPLTPVLGWGSGSAGMAVGMGDLLVVVLWTLTLTKSRSLAAGLVGGALGLTALAALMLVLYLGWVNRGLPAMILLGPLILVQYAVLRRRPERTWAEYAGTPPVPLPVVDPSPALKLLHGSTGYLALCGDEVVATAPTAAEAARLARGVRPGQEPLLVLSSEPPPH</sequence>
<dbReference type="OrthoDB" id="4051943at2"/>
<proteinExistence type="predicted"/>
<gene>
    <name evidence="2" type="ORF">F0L68_12320</name>
</gene>
<dbReference type="AlphaFoldDB" id="A0A5B2XHM3"/>
<keyword evidence="1" id="KW-0812">Transmembrane</keyword>
<evidence type="ECO:0000313" key="2">
    <source>
        <dbReference type="EMBL" id="KAA2262674.1"/>
    </source>
</evidence>
<feature type="transmembrane region" description="Helical" evidence="1">
    <location>
        <begin position="178"/>
        <end position="198"/>
    </location>
</feature>
<feature type="transmembrane region" description="Helical" evidence="1">
    <location>
        <begin position="6"/>
        <end position="26"/>
    </location>
</feature>
<evidence type="ECO:0000313" key="3">
    <source>
        <dbReference type="Proteomes" id="UP000323454"/>
    </source>
</evidence>
<keyword evidence="3" id="KW-1185">Reference proteome</keyword>
<feature type="transmembrane region" description="Helical" evidence="1">
    <location>
        <begin position="38"/>
        <end position="58"/>
    </location>
</feature>
<feature type="transmembrane region" description="Helical" evidence="1">
    <location>
        <begin position="136"/>
        <end position="158"/>
    </location>
</feature>
<evidence type="ECO:0000256" key="1">
    <source>
        <dbReference type="SAM" id="Phobius"/>
    </source>
</evidence>
<dbReference type="RefSeq" id="WP_149849653.1">
    <property type="nucleotide sequence ID" value="NZ_VUOB01000021.1"/>
</dbReference>
<reference evidence="2 3" key="2">
    <citation type="submission" date="2019-09" db="EMBL/GenBank/DDBJ databases">
        <authorList>
            <person name="Jin C."/>
        </authorList>
    </citation>
    <scope>NUCLEOTIDE SEQUENCE [LARGE SCALE GENOMIC DNA]</scope>
    <source>
        <strain evidence="2 3">AN110305</strain>
    </source>
</reference>